<protein>
    <recommendedName>
        <fullName evidence="3">MmcQ/YjbR family DNA-binding protein</fullName>
    </recommendedName>
</protein>
<evidence type="ECO:0000313" key="1">
    <source>
        <dbReference type="EMBL" id="GIJ08953.1"/>
    </source>
</evidence>
<sequence>MTLPVPNPSQNLRRLAEIAAELPESECVVVEGWGGEPTFRVRGKVFVFVSPPGTTICVKLPRDEAEAVVASDESVVPMRFGLGRHGWIQASVRADEDDERRWQELTEWVRISYTLVAPKSLARRVDDTPPR</sequence>
<evidence type="ECO:0000313" key="2">
    <source>
        <dbReference type="Proteomes" id="UP000647017"/>
    </source>
</evidence>
<dbReference type="Gene3D" id="3.90.1150.30">
    <property type="match status" value="1"/>
</dbReference>
<organism evidence="1 2">
    <name type="scientific">Micromonospora andamanensis</name>
    <dbReference type="NCBI Taxonomy" id="1287068"/>
    <lineage>
        <taxon>Bacteria</taxon>
        <taxon>Bacillati</taxon>
        <taxon>Actinomycetota</taxon>
        <taxon>Actinomycetes</taxon>
        <taxon>Micromonosporales</taxon>
        <taxon>Micromonosporaceae</taxon>
        <taxon>Micromonospora</taxon>
    </lineage>
</organism>
<comment type="caution">
    <text evidence="1">The sequence shown here is derived from an EMBL/GenBank/DDBJ whole genome shotgun (WGS) entry which is preliminary data.</text>
</comment>
<dbReference type="EMBL" id="BOOZ01000009">
    <property type="protein sequence ID" value="GIJ08953.1"/>
    <property type="molecule type" value="Genomic_DNA"/>
</dbReference>
<reference evidence="1 2" key="1">
    <citation type="submission" date="2021-01" db="EMBL/GenBank/DDBJ databases">
        <title>Whole genome shotgun sequence of Verrucosispora andamanensis NBRC 109075.</title>
        <authorList>
            <person name="Komaki H."/>
            <person name="Tamura T."/>
        </authorList>
    </citation>
    <scope>NUCLEOTIDE SEQUENCE [LARGE SCALE GENOMIC DNA]</scope>
    <source>
        <strain evidence="1 2">NBRC 109075</strain>
    </source>
</reference>
<proteinExistence type="predicted"/>
<dbReference type="InterPro" id="IPR038056">
    <property type="entry name" value="YjbR-like_sf"/>
</dbReference>
<dbReference type="Proteomes" id="UP000647017">
    <property type="component" value="Unassembled WGS sequence"/>
</dbReference>
<accession>A0ABQ4HTJ7</accession>
<name>A0ABQ4HTJ7_9ACTN</name>
<dbReference type="Pfam" id="PF04237">
    <property type="entry name" value="YjbR"/>
    <property type="match status" value="1"/>
</dbReference>
<dbReference type="SUPFAM" id="SSF142906">
    <property type="entry name" value="YjbR-like"/>
    <property type="match status" value="1"/>
</dbReference>
<dbReference type="InterPro" id="IPR058532">
    <property type="entry name" value="YjbR/MT2646/Rv2570-like"/>
</dbReference>
<gene>
    <name evidence="1" type="ORF">Van01_21670</name>
</gene>
<keyword evidence="2" id="KW-1185">Reference proteome</keyword>
<evidence type="ECO:0008006" key="3">
    <source>
        <dbReference type="Google" id="ProtNLM"/>
    </source>
</evidence>
<dbReference type="RefSeq" id="WP_204005272.1">
    <property type="nucleotide sequence ID" value="NZ_BOOZ01000009.1"/>
</dbReference>